<feature type="compositionally biased region" description="Pro residues" evidence="2">
    <location>
        <begin position="198"/>
        <end position="209"/>
    </location>
</feature>
<dbReference type="SUPFAM" id="SSF110997">
    <property type="entry name" value="Sporulation related repeat"/>
    <property type="match status" value="1"/>
</dbReference>
<protein>
    <submittedName>
        <fullName evidence="4">N-acetylmuramoyl-L-alanine amidase</fullName>
    </submittedName>
</protein>
<reference evidence="4" key="1">
    <citation type="journal article" date="2021" name="PeerJ">
        <title>Extensive microbial diversity within the chicken gut microbiome revealed by metagenomics and culture.</title>
        <authorList>
            <person name="Gilroy R."/>
            <person name="Ravi A."/>
            <person name="Getino M."/>
            <person name="Pursley I."/>
            <person name="Horton D.L."/>
            <person name="Alikhan N.F."/>
            <person name="Baker D."/>
            <person name="Gharbi K."/>
            <person name="Hall N."/>
            <person name="Watson M."/>
            <person name="Adriaenssens E.M."/>
            <person name="Foster-Nyarko E."/>
            <person name="Jarju S."/>
            <person name="Secka A."/>
            <person name="Antonio M."/>
            <person name="Oren A."/>
            <person name="Chaudhuri R.R."/>
            <person name="La Ragione R."/>
            <person name="Hildebrand F."/>
            <person name="Pallen M.J."/>
        </authorList>
    </citation>
    <scope>NUCLEOTIDE SEQUENCE</scope>
    <source>
        <strain evidence="4">ChiSjej2B20-11307</strain>
    </source>
</reference>
<proteinExistence type="predicted"/>
<dbReference type="Gene3D" id="3.40.630.40">
    <property type="entry name" value="Zn-dependent exopeptidases"/>
    <property type="match status" value="1"/>
</dbReference>
<dbReference type="InterPro" id="IPR007730">
    <property type="entry name" value="SPOR-like_dom"/>
</dbReference>
<gene>
    <name evidence="4" type="ORF">H9798_08635</name>
</gene>
<dbReference type="Pfam" id="PF01520">
    <property type="entry name" value="Amidase_3"/>
    <property type="match status" value="1"/>
</dbReference>
<dbReference type="InterPro" id="IPR002508">
    <property type="entry name" value="MurNAc-LAA_cat"/>
</dbReference>
<organism evidence="4 5">
    <name type="scientific">Candidatus Mediterraneibacter pullicola</name>
    <dbReference type="NCBI Taxonomy" id="2838682"/>
    <lineage>
        <taxon>Bacteria</taxon>
        <taxon>Bacillati</taxon>
        <taxon>Bacillota</taxon>
        <taxon>Clostridia</taxon>
        <taxon>Lachnospirales</taxon>
        <taxon>Lachnospiraceae</taxon>
        <taxon>Mediterraneibacter</taxon>
    </lineage>
</organism>
<dbReference type="GO" id="GO:0030288">
    <property type="term" value="C:outer membrane-bounded periplasmic space"/>
    <property type="evidence" value="ECO:0007669"/>
    <property type="project" value="TreeGrafter"/>
</dbReference>
<name>A0A9D2KL78_9FIRM</name>
<evidence type="ECO:0000259" key="3">
    <source>
        <dbReference type="PROSITE" id="PS51724"/>
    </source>
</evidence>
<dbReference type="GO" id="GO:0042834">
    <property type="term" value="F:peptidoglycan binding"/>
    <property type="evidence" value="ECO:0007669"/>
    <property type="project" value="InterPro"/>
</dbReference>
<feature type="region of interest" description="Disordered" evidence="2">
    <location>
        <begin position="189"/>
        <end position="233"/>
    </location>
</feature>
<dbReference type="GO" id="GO:0009253">
    <property type="term" value="P:peptidoglycan catabolic process"/>
    <property type="evidence" value="ECO:0007669"/>
    <property type="project" value="InterPro"/>
</dbReference>
<dbReference type="PROSITE" id="PS51724">
    <property type="entry name" value="SPOR"/>
    <property type="match status" value="1"/>
</dbReference>
<dbReference type="AlphaFoldDB" id="A0A9D2KL78"/>
<evidence type="ECO:0000256" key="2">
    <source>
        <dbReference type="SAM" id="MobiDB-lite"/>
    </source>
</evidence>
<feature type="domain" description="SPOR" evidence="3">
    <location>
        <begin position="230"/>
        <end position="304"/>
    </location>
</feature>
<comment type="caution">
    <text evidence="4">The sequence shown here is derived from an EMBL/GenBank/DDBJ whole genome shotgun (WGS) entry which is preliminary data.</text>
</comment>
<evidence type="ECO:0000256" key="1">
    <source>
        <dbReference type="ARBA" id="ARBA00022801"/>
    </source>
</evidence>
<dbReference type="Proteomes" id="UP000824223">
    <property type="component" value="Unassembled WGS sequence"/>
</dbReference>
<dbReference type="EMBL" id="DXAK01000044">
    <property type="protein sequence ID" value="HJA07188.1"/>
    <property type="molecule type" value="Genomic_DNA"/>
</dbReference>
<evidence type="ECO:0000313" key="4">
    <source>
        <dbReference type="EMBL" id="HJA07188.1"/>
    </source>
</evidence>
<dbReference type="PANTHER" id="PTHR30404:SF0">
    <property type="entry name" value="N-ACETYLMURAMOYL-L-ALANINE AMIDASE AMIC"/>
    <property type="match status" value="1"/>
</dbReference>
<accession>A0A9D2KL78</accession>
<dbReference type="CDD" id="cd02696">
    <property type="entry name" value="MurNAc-LAA"/>
    <property type="match status" value="1"/>
</dbReference>
<dbReference type="SMART" id="SM00646">
    <property type="entry name" value="Ami_3"/>
    <property type="match status" value="1"/>
</dbReference>
<evidence type="ECO:0000313" key="5">
    <source>
        <dbReference type="Proteomes" id="UP000824223"/>
    </source>
</evidence>
<dbReference type="InterPro" id="IPR050695">
    <property type="entry name" value="N-acetylmuramoyl_amidase_3"/>
</dbReference>
<dbReference type="GO" id="GO:0008745">
    <property type="term" value="F:N-acetylmuramoyl-L-alanine amidase activity"/>
    <property type="evidence" value="ECO:0007669"/>
    <property type="project" value="InterPro"/>
</dbReference>
<dbReference type="Gene3D" id="3.30.70.1070">
    <property type="entry name" value="Sporulation related repeat"/>
    <property type="match status" value="1"/>
</dbReference>
<dbReference type="InterPro" id="IPR036680">
    <property type="entry name" value="SPOR-like_sf"/>
</dbReference>
<dbReference type="Pfam" id="PF05036">
    <property type="entry name" value="SPOR"/>
    <property type="match status" value="1"/>
</dbReference>
<dbReference type="SUPFAM" id="SSF53187">
    <property type="entry name" value="Zn-dependent exopeptidases"/>
    <property type="match status" value="1"/>
</dbReference>
<dbReference type="PANTHER" id="PTHR30404">
    <property type="entry name" value="N-ACETYLMURAMOYL-L-ALANINE AMIDASE"/>
    <property type="match status" value="1"/>
</dbReference>
<keyword evidence="1" id="KW-0378">Hydrolase</keyword>
<sequence>MPVSIMLDAGHGGRDPGAVYNGRQEKDDTLTLTLAIGELLQERGIDVLYTRTTDVYESPYQKAMEANEAGVDFFVSIHRNSSPTPNTYSGVESLVYDKSGIKLQMAENINEQLESVGFVNLGVKERPGLVVLRRTRMPAVLVEVGFINSDTDNRLFDDNFDDIALAIAEGILDTLQMNGLIETSQDAVSGGNYENGAPMPPQGILPPAPGAGNRPNTQPGGQPGNRPDHTEGIPRYTVQTGAFRNESYAQRLQNELAEQDFPAVIVPGDRLFRVMVGEFPTLDEAVEMEQRLKRGGYQTVVVSR</sequence>
<reference evidence="4" key="2">
    <citation type="submission" date="2021-04" db="EMBL/GenBank/DDBJ databases">
        <authorList>
            <person name="Gilroy R."/>
        </authorList>
    </citation>
    <scope>NUCLEOTIDE SEQUENCE</scope>
    <source>
        <strain evidence="4">ChiSjej2B20-11307</strain>
    </source>
</reference>